<dbReference type="EMBL" id="UOFS01000006">
    <property type="protein sequence ID" value="VAW91287.1"/>
    <property type="molecule type" value="Genomic_DNA"/>
</dbReference>
<sequence length="85" mass="9744">MDYNLKNSTPSLAHIQFLGRFNNNTITWNAKIQTLSSIAKANPKSGLRQFFHITPVNDNFLDISIDLTVKVISKPEILKTQHWFT</sequence>
<accession>A0A3B0ZVB0</accession>
<proteinExistence type="predicted"/>
<protein>
    <submittedName>
        <fullName evidence="1">Uncharacterized protein</fullName>
    </submittedName>
</protein>
<reference evidence="1" key="1">
    <citation type="submission" date="2018-06" db="EMBL/GenBank/DDBJ databases">
        <authorList>
            <person name="Zhirakovskaya E."/>
        </authorList>
    </citation>
    <scope>NUCLEOTIDE SEQUENCE</scope>
</reference>
<dbReference type="AlphaFoldDB" id="A0A3B0ZVB0"/>
<organism evidence="1">
    <name type="scientific">hydrothermal vent metagenome</name>
    <dbReference type="NCBI Taxonomy" id="652676"/>
    <lineage>
        <taxon>unclassified sequences</taxon>
        <taxon>metagenomes</taxon>
        <taxon>ecological metagenomes</taxon>
    </lineage>
</organism>
<gene>
    <name evidence="1" type="ORF">MNBD_GAMMA22-2693</name>
</gene>
<evidence type="ECO:0000313" key="1">
    <source>
        <dbReference type="EMBL" id="VAW91287.1"/>
    </source>
</evidence>
<name>A0A3B0ZVB0_9ZZZZ</name>